<dbReference type="OrthoDB" id="10265628at2759"/>
<evidence type="ECO:0000256" key="1">
    <source>
        <dbReference type="ARBA" id="ARBA00001528"/>
    </source>
</evidence>
<evidence type="ECO:0000256" key="4">
    <source>
        <dbReference type="ARBA" id="ARBA00006376"/>
    </source>
</evidence>
<dbReference type="InterPro" id="IPR001085">
    <property type="entry name" value="Ser_HO-MeTrfase"/>
</dbReference>
<evidence type="ECO:0000256" key="5">
    <source>
        <dbReference type="ARBA" id="ARBA00022563"/>
    </source>
</evidence>
<keyword evidence="11" id="KW-0489">Methyltransferase</keyword>
<comment type="function">
    <text evidence="9">Interconversion of serine and glycine.</text>
</comment>
<feature type="modified residue" description="N6-(pyridoxal phosphate)lysine" evidence="8">
    <location>
        <position position="249"/>
    </location>
</feature>
<dbReference type="GO" id="GO:0008168">
    <property type="term" value="F:methyltransferase activity"/>
    <property type="evidence" value="ECO:0007669"/>
    <property type="project" value="UniProtKB-KW"/>
</dbReference>
<comment type="pathway">
    <text evidence="3 9">One-carbon metabolism; tetrahydrofolate interconversion.</text>
</comment>
<keyword evidence="12" id="KW-1185">Reference proteome</keyword>
<reference evidence="12" key="1">
    <citation type="submission" date="2018-05" db="EMBL/GenBank/DDBJ databases">
        <title>Draft genome sequence of Stemphylium lycopersici strain CIDEFI 213.</title>
        <authorList>
            <person name="Medina R."/>
            <person name="Franco M.E.E."/>
            <person name="Lucentini C.G."/>
            <person name="Saparrat M.C.N."/>
            <person name="Balatti P.A."/>
        </authorList>
    </citation>
    <scope>NUCLEOTIDE SEQUENCE [LARGE SCALE GENOMIC DNA]</scope>
    <source>
        <strain evidence="12">CIDEFI 213</strain>
    </source>
</reference>
<name>A0A364MZV2_STELY</name>
<evidence type="ECO:0000256" key="7">
    <source>
        <dbReference type="ARBA" id="ARBA00022898"/>
    </source>
</evidence>
<evidence type="ECO:0000313" key="11">
    <source>
        <dbReference type="EMBL" id="RAR07628.1"/>
    </source>
</evidence>
<evidence type="ECO:0000256" key="3">
    <source>
        <dbReference type="ARBA" id="ARBA00004777"/>
    </source>
</evidence>
<keyword evidence="5 9" id="KW-0554">One-carbon metabolism</keyword>
<comment type="caution">
    <text evidence="11">The sequence shown here is derived from an EMBL/GenBank/DDBJ whole genome shotgun (WGS) entry which is preliminary data.</text>
</comment>
<dbReference type="EC" id="2.1.2.1" evidence="9"/>
<comment type="cofactor">
    <cofactor evidence="2 8 9">
        <name>pyridoxal 5'-phosphate</name>
        <dbReference type="ChEBI" id="CHEBI:597326"/>
    </cofactor>
</comment>
<evidence type="ECO:0000313" key="12">
    <source>
        <dbReference type="Proteomes" id="UP000249619"/>
    </source>
</evidence>
<dbReference type="GO" id="GO:0019264">
    <property type="term" value="P:glycine biosynthetic process from serine"/>
    <property type="evidence" value="ECO:0007669"/>
    <property type="project" value="InterPro"/>
</dbReference>
<dbReference type="InterPro" id="IPR015422">
    <property type="entry name" value="PyrdxlP-dep_Trfase_small"/>
</dbReference>
<keyword evidence="6 9" id="KW-0808">Transferase</keyword>
<dbReference type="NCBIfam" id="NF000586">
    <property type="entry name" value="PRK00011.1"/>
    <property type="match status" value="1"/>
</dbReference>
<dbReference type="InterPro" id="IPR015421">
    <property type="entry name" value="PyrdxlP-dep_Trfase_major"/>
</dbReference>
<dbReference type="SUPFAM" id="SSF53383">
    <property type="entry name" value="PLP-dependent transferases"/>
    <property type="match status" value="1"/>
</dbReference>
<feature type="domain" description="Serine hydroxymethyltransferase-like" evidence="10">
    <location>
        <begin position="19"/>
        <end position="417"/>
    </location>
</feature>
<dbReference type="EMBL" id="QGDH01000097">
    <property type="protein sequence ID" value="RAR07628.1"/>
    <property type="molecule type" value="Genomic_DNA"/>
</dbReference>
<protein>
    <recommendedName>
        <fullName evidence="9">Serine hydroxymethyltransferase</fullName>
        <ecNumber evidence="9">2.1.2.1</ecNumber>
    </recommendedName>
</protein>
<evidence type="ECO:0000256" key="6">
    <source>
        <dbReference type="ARBA" id="ARBA00022679"/>
    </source>
</evidence>
<dbReference type="InterPro" id="IPR019798">
    <property type="entry name" value="Ser_HO-MeTrfase_PLP_BS"/>
</dbReference>
<dbReference type="AlphaFoldDB" id="A0A364MZV2"/>
<dbReference type="UniPathway" id="UPA00193"/>
<keyword evidence="7 8" id="KW-0663">Pyridoxal phosphate</keyword>
<dbReference type="GO" id="GO:0030170">
    <property type="term" value="F:pyridoxal phosphate binding"/>
    <property type="evidence" value="ECO:0007669"/>
    <property type="project" value="InterPro"/>
</dbReference>
<dbReference type="Gene3D" id="3.90.1150.10">
    <property type="entry name" value="Aspartate Aminotransferase, domain 1"/>
    <property type="match status" value="1"/>
</dbReference>
<dbReference type="InterPro" id="IPR049943">
    <property type="entry name" value="Ser_HO-MeTrfase-like"/>
</dbReference>
<evidence type="ECO:0000259" key="10">
    <source>
        <dbReference type="Pfam" id="PF00464"/>
    </source>
</evidence>
<gene>
    <name evidence="11" type="ORF">DDE83_006368</name>
</gene>
<dbReference type="CDD" id="cd00378">
    <property type="entry name" value="SHMT"/>
    <property type="match status" value="1"/>
</dbReference>
<dbReference type="InterPro" id="IPR039429">
    <property type="entry name" value="SHMT-like_dom"/>
</dbReference>
<dbReference type="PIRSF" id="PIRSF000412">
    <property type="entry name" value="SHMT"/>
    <property type="match status" value="1"/>
</dbReference>
<dbReference type="GO" id="GO:0032259">
    <property type="term" value="P:methylation"/>
    <property type="evidence" value="ECO:0007669"/>
    <property type="project" value="UniProtKB-KW"/>
</dbReference>
<evidence type="ECO:0000256" key="9">
    <source>
        <dbReference type="RuleBase" id="RU000585"/>
    </source>
</evidence>
<dbReference type="GO" id="GO:0035999">
    <property type="term" value="P:tetrahydrofolate interconversion"/>
    <property type="evidence" value="ECO:0007669"/>
    <property type="project" value="UniProtKB-UniPathway"/>
</dbReference>
<evidence type="ECO:0000256" key="8">
    <source>
        <dbReference type="PIRSR" id="PIRSR000412-50"/>
    </source>
</evidence>
<evidence type="ECO:0000256" key="2">
    <source>
        <dbReference type="ARBA" id="ARBA00001933"/>
    </source>
</evidence>
<dbReference type="FunFam" id="3.40.640.10:FF:000097">
    <property type="entry name" value="Serine hydroxymethyltransferase"/>
    <property type="match status" value="1"/>
</dbReference>
<comment type="catalytic activity">
    <reaction evidence="1 9">
        <text>(6R)-5,10-methylene-5,6,7,8-tetrahydrofolate + glycine + H2O = (6S)-5,6,7,8-tetrahydrofolate + L-serine</text>
        <dbReference type="Rhea" id="RHEA:15481"/>
        <dbReference type="ChEBI" id="CHEBI:15377"/>
        <dbReference type="ChEBI" id="CHEBI:15636"/>
        <dbReference type="ChEBI" id="CHEBI:33384"/>
        <dbReference type="ChEBI" id="CHEBI:57305"/>
        <dbReference type="ChEBI" id="CHEBI:57453"/>
        <dbReference type="EC" id="2.1.2.1"/>
    </reaction>
</comment>
<dbReference type="PROSITE" id="PS00096">
    <property type="entry name" value="SHMT"/>
    <property type="match status" value="1"/>
</dbReference>
<dbReference type="GO" id="GO:0004372">
    <property type="term" value="F:glycine hydroxymethyltransferase activity"/>
    <property type="evidence" value="ECO:0007669"/>
    <property type="project" value="UniProtKB-EC"/>
</dbReference>
<dbReference type="STRING" id="183478.A0A364MZV2"/>
<dbReference type="PANTHER" id="PTHR11680">
    <property type="entry name" value="SERINE HYDROXYMETHYLTRANSFERASE"/>
    <property type="match status" value="1"/>
</dbReference>
<dbReference type="HAMAP" id="MF_00051">
    <property type="entry name" value="SHMT"/>
    <property type="match status" value="1"/>
</dbReference>
<dbReference type="Proteomes" id="UP000249619">
    <property type="component" value="Unassembled WGS sequence"/>
</dbReference>
<dbReference type="Pfam" id="PF00464">
    <property type="entry name" value="SHMT"/>
    <property type="match status" value="1"/>
</dbReference>
<accession>A0A364MZV2</accession>
<dbReference type="InterPro" id="IPR015424">
    <property type="entry name" value="PyrdxlP-dep_Trfase"/>
</dbReference>
<organism evidence="11 12">
    <name type="scientific">Stemphylium lycopersici</name>
    <name type="common">Tomato gray leaf spot disease fungus</name>
    <name type="synonym">Thyrospora lycopersici</name>
    <dbReference type="NCBI Taxonomy" id="183478"/>
    <lineage>
        <taxon>Eukaryota</taxon>
        <taxon>Fungi</taxon>
        <taxon>Dikarya</taxon>
        <taxon>Ascomycota</taxon>
        <taxon>Pezizomycotina</taxon>
        <taxon>Dothideomycetes</taxon>
        <taxon>Pleosporomycetidae</taxon>
        <taxon>Pleosporales</taxon>
        <taxon>Pleosporineae</taxon>
        <taxon>Pleosporaceae</taxon>
        <taxon>Stemphylium</taxon>
    </lineage>
</organism>
<dbReference type="Gene3D" id="3.40.640.10">
    <property type="entry name" value="Type I PLP-dependent aspartate aminotransferase-like (Major domain)"/>
    <property type="match status" value="1"/>
</dbReference>
<dbReference type="GO" id="GO:0005739">
    <property type="term" value="C:mitochondrion"/>
    <property type="evidence" value="ECO:0007669"/>
    <property type="project" value="TreeGrafter"/>
</dbReference>
<proteinExistence type="inferred from homology"/>
<comment type="similarity">
    <text evidence="4 9">Belongs to the SHMT family.</text>
</comment>
<dbReference type="PANTHER" id="PTHR11680:SF28">
    <property type="entry name" value="SERINE HYDROXYMETHYLTRANSFERASE, MITOCHONDRIAL"/>
    <property type="match status" value="1"/>
</dbReference>
<sequence length="471" mass="52299">MSNYALPKSHQDLMEKSLVDTDNEVAQIMEKEIQRQRESILLIASENVTSRAVFDALGSPMSNKYSEGYPGARYYGGNEHIDSIELLCQKRALETFGLDSEKWGVNVQCLSGSPANLQAYQAIMRPHDRLMGLDLPHGGHLSHGYQTPQRKISAVSTYFETFPYRVNLDTGLIDYEQLEQNALMYRPKVLVAGTSAYCREIDYARMREIADKVGCYLLMDMAHISGLVAAGVNKSPFEYCDIVTTTTHKSLRGPRGAMIFFRKGVRKTDAKTGKETLYDLEGPINFSVFPGHQGGPHNHTITALAVALKQAQSEDFKLYQQQVIKNAKALEVAFKSMGYKLVTDGTDNHMVLLDLKPFSLDGARVEAVLEQVNIACNKNTTPGDKSALSPMGIRIGAPAMTSRGLGEEDFKKIANYIDTCIKLCKKIQGELPKENNKLKDFKTKVASGEVQEINDLKKEIAAWAVSFPLPI</sequence>